<keyword evidence="3 13" id="KW-0812">Transmembrane</keyword>
<feature type="domain" description="Cadherin" evidence="15">
    <location>
        <begin position="365"/>
        <end position="460"/>
    </location>
</feature>
<dbReference type="GO" id="GO:0005509">
    <property type="term" value="F:calcium ion binding"/>
    <property type="evidence" value="ECO:0007669"/>
    <property type="project" value="UniProtKB-UniRule"/>
</dbReference>
<gene>
    <name evidence="16" type="ORF">OCBIM_22029055mg</name>
</gene>
<dbReference type="InterPro" id="IPR050174">
    <property type="entry name" value="Protocadherin/Cadherin-CA"/>
</dbReference>
<keyword evidence="10" id="KW-0325">Glycoprotein</keyword>
<dbReference type="GO" id="GO:0005886">
    <property type="term" value="C:plasma membrane"/>
    <property type="evidence" value="ECO:0007669"/>
    <property type="project" value="UniProtKB-SubCell"/>
</dbReference>
<feature type="compositionally biased region" description="Polar residues" evidence="12">
    <location>
        <begin position="889"/>
        <end position="902"/>
    </location>
</feature>
<sequence>MENMWIHLCFLFSLLETVFSVDLTYRIEEGHSLGTYVGDISADIQLLESAPARDRTLIWFSQLQKDATRNSHLFNVSRAGKLYTAQTLDAESLCTYNTECYETVDIAVQKKESFIKILEIKVIILDINDNHPEFPFKQINHQFSETDGKGTTKSIPNAIDNDVGIRNSQITYQLRKNRDEPFRLSVSKKVDGTSKLGIVLEKPLDREVKDTYNLQVIAKDGGYSQKQGILDVKISVTDVNDNSPVFSKDLYNVSIRNSHKRDIPVVVLSASDSDNGKNGKVSYQYSSKTSELSKSYFLLNKNTGEIFLQRKFSSQQKHMYKLLVEATDGGIPPLSSAAIVLVNVINQENNPPMIDVNFISQSKGISEGIDVGSFIAFVKVTDEDAARNGEVNCDLEHDILQLQTLGRKKYKVVVKNRINRETQSNMQFTIVCRDNGIPPLETSSDFSLQVIDINDVQPQFTKSVFRFLTYENEEANFPVGFINATDPDLGPGGQLSYSLSTDNNILLPFEISDFGFISTRDSLDREQQDIYEFQVLVKDNGSPSLSNTAKVVVEVMDENDNAPYFTFPSVKSFSLDVYYNPQSENDITTLRASDRDSHVNAFLRYEILGGNDRQLFSVSPYTGVVSFSRTVYQNDAGLYELQFIVKDSGSPMMSATTTLSLSLTVSNKTSKMYTALDVQSEDKIHINFVIITIVAAVIVSVAIVVSITICIIQRNNQRDIQYYDAPEASNKFLSESKQSEYMSDHLSTNYNIPVTMVIDQNTNRNSPATLPKRKSPSDYKAQSWKGSSLGVQLHSNIQGSNQMCLPETACVVKEEKLAIMSPENFSDLSTLSSCGDSGRGWNMGTSTHYEELADPYSLQPKHSKIAGRKPMPPMLSRPKNAKSSSSDSVHGNNSPISSNSNDVIDLKSIRGGSISKLQPWNLPLRNSFTSYSKPLPALPKIPYS</sequence>
<evidence type="ECO:0000256" key="8">
    <source>
        <dbReference type="ARBA" id="ARBA00022989"/>
    </source>
</evidence>
<evidence type="ECO:0000256" key="5">
    <source>
        <dbReference type="ARBA" id="ARBA00022737"/>
    </source>
</evidence>
<dbReference type="FunFam" id="2.60.40.60:FF:000007">
    <property type="entry name" value="Protocadherin alpha 2"/>
    <property type="match status" value="1"/>
</dbReference>
<keyword evidence="7" id="KW-0130">Cell adhesion</keyword>
<dbReference type="FunFam" id="2.60.40.60:FF:000020">
    <property type="entry name" value="Dachsous cadherin-related 1b"/>
    <property type="match status" value="1"/>
</dbReference>
<evidence type="ECO:0000256" key="13">
    <source>
        <dbReference type="SAM" id="Phobius"/>
    </source>
</evidence>
<feature type="region of interest" description="Disordered" evidence="12">
    <location>
        <begin position="761"/>
        <end position="781"/>
    </location>
</feature>
<feature type="domain" description="Cadherin" evidence="15">
    <location>
        <begin position="461"/>
        <end position="565"/>
    </location>
</feature>
<dbReference type="GO" id="GO:0007156">
    <property type="term" value="P:homophilic cell adhesion via plasma membrane adhesion molecules"/>
    <property type="evidence" value="ECO:0007669"/>
    <property type="project" value="InterPro"/>
</dbReference>
<keyword evidence="5" id="KW-0677">Repeat</keyword>
<dbReference type="SMART" id="SM00112">
    <property type="entry name" value="CA"/>
    <property type="match status" value="5"/>
</dbReference>
<evidence type="ECO:0000256" key="3">
    <source>
        <dbReference type="ARBA" id="ARBA00022692"/>
    </source>
</evidence>
<feature type="signal peptide" evidence="14">
    <location>
        <begin position="1"/>
        <end position="20"/>
    </location>
</feature>
<dbReference type="Gene3D" id="2.60.40.60">
    <property type="entry name" value="Cadherins"/>
    <property type="match status" value="6"/>
</dbReference>
<keyword evidence="2" id="KW-1003">Cell membrane</keyword>
<dbReference type="Pfam" id="PF00028">
    <property type="entry name" value="Cadherin"/>
    <property type="match status" value="4"/>
</dbReference>
<evidence type="ECO:0000256" key="10">
    <source>
        <dbReference type="ARBA" id="ARBA00023180"/>
    </source>
</evidence>
<keyword evidence="9 13" id="KW-0472">Membrane</keyword>
<evidence type="ECO:0000256" key="6">
    <source>
        <dbReference type="ARBA" id="ARBA00022837"/>
    </source>
</evidence>
<accession>A0A0L8GRY6</accession>
<dbReference type="FunFam" id="2.60.40.60:FF:000002">
    <property type="entry name" value="Protocadherin alpha 2"/>
    <property type="match status" value="1"/>
</dbReference>
<evidence type="ECO:0000313" key="16">
    <source>
        <dbReference type="EMBL" id="KOF79743.1"/>
    </source>
</evidence>
<dbReference type="OrthoDB" id="6252479at2759"/>
<keyword evidence="6 11" id="KW-0106">Calcium</keyword>
<dbReference type="InterPro" id="IPR015919">
    <property type="entry name" value="Cadherin-like_sf"/>
</dbReference>
<dbReference type="OMA" id="TMQITIT"/>
<dbReference type="AlphaFoldDB" id="A0A0L8GRY6"/>
<organism evidence="16">
    <name type="scientific">Octopus bimaculoides</name>
    <name type="common">California two-spotted octopus</name>
    <dbReference type="NCBI Taxonomy" id="37653"/>
    <lineage>
        <taxon>Eukaryota</taxon>
        <taxon>Metazoa</taxon>
        <taxon>Spiralia</taxon>
        <taxon>Lophotrochozoa</taxon>
        <taxon>Mollusca</taxon>
        <taxon>Cephalopoda</taxon>
        <taxon>Coleoidea</taxon>
        <taxon>Octopodiformes</taxon>
        <taxon>Octopoda</taxon>
        <taxon>Incirrata</taxon>
        <taxon>Octopodidae</taxon>
        <taxon>Octopus</taxon>
    </lineage>
</organism>
<feature type="domain" description="Cadherin" evidence="15">
    <location>
        <begin position="569"/>
        <end position="673"/>
    </location>
</feature>
<dbReference type="PROSITE" id="PS00232">
    <property type="entry name" value="CADHERIN_1"/>
    <property type="match status" value="2"/>
</dbReference>
<evidence type="ECO:0000256" key="11">
    <source>
        <dbReference type="PROSITE-ProRule" id="PRU00043"/>
    </source>
</evidence>
<dbReference type="PROSITE" id="PS50268">
    <property type="entry name" value="CADHERIN_2"/>
    <property type="match status" value="6"/>
</dbReference>
<dbReference type="CDD" id="cd11304">
    <property type="entry name" value="Cadherin_repeat"/>
    <property type="match status" value="6"/>
</dbReference>
<dbReference type="FunFam" id="2.60.40.60:FF:000004">
    <property type="entry name" value="Protocadherin 1 gamma 2"/>
    <property type="match status" value="1"/>
</dbReference>
<dbReference type="EMBL" id="KQ420639">
    <property type="protein sequence ID" value="KOF79743.1"/>
    <property type="molecule type" value="Genomic_DNA"/>
</dbReference>
<reference evidence="16" key="1">
    <citation type="submission" date="2015-07" db="EMBL/GenBank/DDBJ databases">
        <title>MeaNS - Measles Nucleotide Surveillance Program.</title>
        <authorList>
            <person name="Tran T."/>
            <person name="Druce J."/>
        </authorList>
    </citation>
    <scope>NUCLEOTIDE SEQUENCE</scope>
    <source>
        <strain evidence="16">UCB-OBI-ISO-001</strain>
        <tissue evidence="16">Gonad</tissue>
    </source>
</reference>
<keyword evidence="4 14" id="KW-0732">Signal</keyword>
<dbReference type="InterPro" id="IPR020894">
    <property type="entry name" value="Cadherin_CS"/>
</dbReference>
<dbReference type="PANTHER" id="PTHR24028">
    <property type="entry name" value="CADHERIN-87A"/>
    <property type="match status" value="1"/>
</dbReference>
<feature type="domain" description="Cadherin" evidence="15">
    <location>
        <begin position="158"/>
        <end position="246"/>
    </location>
</feature>
<feature type="chain" id="PRO_5005583210" description="Cadherin domain-containing protein" evidence="14">
    <location>
        <begin position="21"/>
        <end position="944"/>
    </location>
</feature>
<dbReference type="PANTHER" id="PTHR24028:SF146">
    <property type="entry name" value="CADHERIN 96CB, ISOFORM D-RELATED"/>
    <property type="match status" value="1"/>
</dbReference>
<feature type="region of interest" description="Disordered" evidence="12">
    <location>
        <begin position="862"/>
        <end position="902"/>
    </location>
</feature>
<evidence type="ECO:0000256" key="12">
    <source>
        <dbReference type="SAM" id="MobiDB-lite"/>
    </source>
</evidence>
<evidence type="ECO:0000256" key="7">
    <source>
        <dbReference type="ARBA" id="ARBA00022889"/>
    </source>
</evidence>
<dbReference type="KEGG" id="obi:106875084"/>
<proteinExistence type="predicted"/>
<evidence type="ECO:0000256" key="4">
    <source>
        <dbReference type="ARBA" id="ARBA00022729"/>
    </source>
</evidence>
<feature type="domain" description="Cadherin" evidence="15">
    <location>
        <begin position="19"/>
        <end position="134"/>
    </location>
</feature>
<evidence type="ECO:0000259" key="15">
    <source>
        <dbReference type="PROSITE" id="PS50268"/>
    </source>
</evidence>
<evidence type="ECO:0000256" key="2">
    <source>
        <dbReference type="ARBA" id="ARBA00022475"/>
    </source>
</evidence>
<dbReference type="PRINTS" id="PR00205">
    <property type="entry name" value="CADHERIN"/>
</dbReference>
<evidence type="ECO:0000256" key="1">
    <source>
        <dbReference type="ARBA" id="ARBA00004251"/>
    </source>
</evidence>
<dbReference type="InterPro" id="IPR002126">
    <property type="entry name" value="Cadherin-like_dom"/>
</dbReference>
<feature type="transmembrane region" description="Helical" evidence="13">
    <location>
        <begin position="688"/>
        <end position="712"/>
    </location>
</feature>
<evidence type="ECO:0000256" key="9">
    <source>
        <dbReference type="ARBA" id="ARBA00023136"/>
    </source>
</evidence>
<evidence type="ECO:0000256" key="14">
    <source>
        <dbReference type="SAM" id="SignalP"/>
    </source>
</evidence>
<keyword evidence="8 13" id="KW-1133">Transmembrane helix</keyword>
<protein>
    <recommendedName>
        <fullName evidence="15">Cadherin domain-containing protein</fullName>
    </recommendedName>
</protein>
<feature type="domain" description="Cadherin" evidence="15">
    <location>
        <begin position="247"/>
        <end position="354"/>
    </location>
</feature>
<dbReference type="SUPFAM" id="SSF49313">
    <property type="entry name" value="Cadherin-like"/>
    <property type="match status" value="5"/>
</dbReference>
<name>A0A0L8GRY6_OCTBM</name>
<comment type="subcellular location">
    <subcellularLocation>
        <location evidence="1">Cell membrane</location>
        <topology evidence="1">Single-pass type I membrane protein</topology>
    </subcellularLocation>
</comment>